<evidence type="ECO:0000313" key="3">
    <source>
        <dbReference type="EMBL" id="GEO09545.1"/>
    </source>
</evidence>
<feature type="transmembrane region" description="Helical" evidence="1">
    <location>
        <begin position="303"/>
        <end position="322"/>
    </location>
</feature>
<evidence type="ECO:0000259" key="2">
    <source>
        <dbReference type="Pfam" id="PF00535"/>
    </source>
</evidence>
<name>A0A512BCB1_9BACT</name>
<keyword evidence="4" id="KW-1185">Reference proteome</keyword>
<feature type="transmembrane region" description="Helical" evidence="1">
    <location>
        <begin position="355"/>
        <end position="378"/>
    </location>
</feature>
<feature type="domain" description="Glycosyltransferase 2-like" evidence="2">
    <location>
        <begin position="9"/>
        <end position="138"/>
    </location>
</feature>
<gene>
    <name evidence="3" type="ORF">SAE01_20410</name>
</gene>
<dbReference type="EMBL" id="BJYT01000007">
    <property type="protein sequence ID" value="GEO09545.1"/>
    <property type="molecule type" value="Genomic_DNA"/>
</dbReference>
<keyword evidence="1" id="KW-0812">Transmembrane</keyword>
<keyword evidence="1" id="KW-1133">Transmembrane helix</keyword>
<feature type="transmembrane region" description="Helical" evidence="1">
    <location>
        <begin position="331"/>
        <end position="349"/>
    </location>
</feature>
<sequence length="625" mass="70431">MFTALENIDAEVWVIDNASTDGGVEYLRSRYPKAQFVSNAENVGFAKANNQVLNECQGKFILFLNPDTILPEDCLTKCIGFMKGDASVGGLGIRMIDGSGDFLPESKRSFPTPLTAFYKLAGLSSLFPESRIFSRYSLAYLNQHQNHEVDVLAGAFLLSRKEILLQLKGFDEAFFMYGEDIDLSYRIQKLGYKNYYFSESTIIHFKGESTRKGSLNYVKMFYMAMSIFVKKHYQGTAANVFASFIHVAIWLRATISAIVRFVLKIGMPLLDAVIIYASFTIVNYCWVTYVRQGQPFVRQLVDISLPGFTLVFLAAAALAGIYDNRYRPSKAVYAAFVAVVVNLAVYSLLPEKYRFSRGVILVGGLTALILITFTRWVLIKTRFVEDDFEANQSLQTIIVGSSEEYDRLKSLFAHAGLEERVIGRVAVGEEKVDAIGTLDELEILIKNSQVKEVIFCQGYLSFKTIISLVQQIPHTVSVRFYSVKTESIVGSDSKNTLGEIISAHPSFSITEGYQRRMRRIIDVFVAVLLVITFPVQFIVSRIDWVRRAVDVLLVKKTWVSYVHHNDHTLPTLPPGVLSVTGNPISAAAPLTEEAISKLDYLYAKNYDWKQDLRIIIKGYKRFKTV</sequence>
<evidence type="ECO:0000313" key="4">
    <source>
        <dbReference type="Proteomes" id="UP000321513"/>
    </source>
</evidence>
<dbReference type="PANTHER" id="PTHR43179:SF7">
    <property type="entry name" value="RHAMNOSYLTRANSFERASE WBBL"/>
    <property type="match status" value="1"/>
</dbReference>
<protein>
    <recommendedName>
        <fullName evidence="2">Glycosyltransferase 2-like domain-containing protein</fullName>
    </recommendedName>
</protein>
<feature type="transmembrane region" description="Helical" evidence="1">
    <location>
        <begin position="520"/>
        <end position="539"/>
    </location>
</feature>
<dbReference type="CDD" id="cd04186">
    <property type="entry name" value="GT_2_like_c"/>
    <property type="match status" value="1"/>
</dbReference>
<feature type="transmembrane region" description="Helical" evidence="1">
    <location>
        <begin position="240"/>
        <end position="262"/>
    </location>
</feature>
<proteinExistence type="predicted"/>
<evidence type="ECO:0000256" key="1">
    <source>
        <dbReference type="SAM" id="Phobius"/>
    </source>
</evidence>
<dbReference type="Gene3D" id="3.90.550.10">
    <property type="entry name" value="Spore Coat Polysaccharide Biosynthesis Protein SpsA, Chain A"/>
    <property type="match status" value="1"/>
</dbReference>
<keyword evidence="1" id="KW-0472">Membrane</keyword>
<feature type="transmembrane region" description="Helical" evidence="1">
    <location>
        <begin position="269"/>
        <end position="291"/>
    </location>
</feature>
<reference evidence="3 4" key="1">
    <citation type="submission" date="2019-07" db="EMBL/GenBank/DDBJ databases">
        <title>Whole genome shotgun sequence of Segetibacter aerophilus NBRC 106135.</title>
        <authorList>
            <person name="Hosoyama A."/>
            <person name="Uohara A."/>
            <person name="Ohji S."/>
            <person name="Ichikawa N."/>
        </authorList>
    </citation>
    <scope>NUCLEOTIDE SEQUENCE [LARGE SCALE GENOMIC DNA]</scope>
    <source>
        <strain evidence="3 4">NBRC 106135</strain>
    </source>
</reference>
<dbReference type="InterPro" id="IPR029044">
    <property type="entry name" value="Nucleotide-diphossugar_trans"/>
</dbReference>
<organism evidence="3 4">
    <name type="scientific">Segetibacter aerophilus</name>
    <dbReference type="NCBI Taxonomy" id="670293"/>
    <lineage>
        <taxon>Bacteria</taxon>
        <taxon>Pseudomonadati</taxon>
        <taxon>Bacteroidota</taxon>
        <taxon>Chitinophagia</taxon>
        <taxon>Chitinophagales</taxon>
        <taxon>Chitinophagaceae</taxon>
        <taxon>Segetibacter</taxon>
    </lineage>
</organism>
<dbReference type="PANTHER" id="PTHR43179">
    <property type="entry name" value="RHAMNOSYLTRANSFERASE WBBL"/>
    <property type="match status" value="1"/>
</dbReference>
<accession>A0A512BCB1</accession>
<dbReference type="Pfam" id="PF00535">
    <property type="entry name" value="Glycos_transf_2"/>
    <property type="match status" value="1"/>
</dbReference>
<dbReference type="AlphaFoldDB" id="A0A512BCB1"/>
<dbReference type="Proteomes" id="UP000321513">
    <property type="component" value="Unassembled WGS sequence"/>
</dbReference>
<comment type="caution">
    <text evidence="3">The sequence shown here is derived from an EMBL/GenBank/DDBJ whole genome shotgun (WGS) entry which is preliminary data.</text>
</comment>
<dbReference type="SUPFAM" id="SSF53448">
    <property type="entry name" value="Nucleotide-diphospho-sugar transferases"/>
    <property type="match status" value="1"/>
</dbReference>
<dbReference type="InterPro" id="IPR001173">
    <property type="entry name" value="Glyco_trans_2-like"/>
</dbReference>